<dbReference type="RefSeq" id="WP_167013215.1">
    <property type="nucleotide sequence ID" value="NZ_VWXF01000002.1"/>
</dbReference>
<name>A0ABX0RA17_9GAMM</name>
<dbReference type="EMBL" id="VWXF01000002">
    <property type="protein sequence ID" value="NIF21328.1"/>
    <property type="molecule type" value="Genomic_DNA"/>
</dbReference>
<protein>
    <submittedName>
        <fullName evidence="1">Uncharacterized protein</fullName>
    </submittedName>
</protein>
<evidence type="ECO:0000313" key="2">
    <source>
        <dbReference type="Proteomes" id="UP001515683"/>
    </source>
</evidence>
<keyword evidence="2" id="KW-1185">Reference proteome</keyword>
<proteinExistence type="predicted"/>
<sequence length="110" mass="12497">MTIELFIEFFIEAKSTQGKEKIFKKIHKNLIGRHGPATVIPLSESKFIVSIEVDEWETCIFKVISYSQEIGRQWILTGNIEHECNLWTNHSKIVGVNSISISADCMGKEG</sequence>
<dbReference type="Proteomes" id="UP001515683">
    <property type="component" value="Unassembled WGS sequence"/>
</dbReference>
<accession>A0ABX0RA17</accession>
<gene>
    <name evidence="1" type="ORF">F3J40_06885</name>
</gene>
<comment type="caution">
    <text evidence="1">The sequence shown here is derived from an EMBL/GenBank/DDBJ whole genome shotgun (WGS) entry which is preliminary data.</text>
</comment>
<evidence type="ECO:0000313" key="1">
    <source>
        <dbReference type="EMBL" id="NIF21328.1"/>
    </source>
</evidence>
<reference evidence="1 2" key="1">
    <citation type="journal article" date="2019" name="bioRxiv">
        <title>Bacteria contribute to plant secondary compound degradation in a generalist herbivore system.</title>
        <authorList>
            <person name="Francoeur C.B."/>
            <person name="Khadempour L."/>
            <person name="Moreira-Soto R.D."/>
            <person name="Gotting K."/>
            <person name="Book A.J."/>
            <person name="Pinto-Tomas A.A."/>
            <person name="Keefover-Ring K."/>
            <person name="Currie C.R."/>
        </authorList>
    </citation>
    <scope>NUCLEOTIDE SEQUENCE [LARGE SCALE GENOMIC DNA]</scope>
    <source>
        <strain evidence="1">Acro-835</strain>
    </source>
</reference>
<organism evidence="1 2">
    <name type="scientific">Candidatus Pantoea multigeneris</name>
    <dbReference type="NCBI Taxonomy" id="2608357"/>
    <lineage>
        <taxon>Bacteria</taxon>
        <taxon>Pseudomonadati</taxon>
        <taxon>Pseudomonadota</taxon>
        <taxon>Gammaproteobacteria</taxon>
        <taxon>Enterobacterales</taxon>
        <taxon>Erwiniaceae</taxon>
        <taxon>Pantoea</taxon>
    </lineage>
</organism>